<dbReference type="SUPFAM" id="SSF47384">
    <property type="entry name" value="Homodimeric domain of signal transducing histidine kinase"/>
    <property type="match status" value="1"/>
</dbReference>
<evidence type="ECO:0000256" key="14">
    <source>
        <dbReference type="ARBA" id="ARBA00023136"/>
    </source>
</evidence>
<organism evidence="18 19">
    <name type="scientific">Modicisalibacter zincidurans</name>
    <dbReference type="NCBI Taxonomy" id="1178777"/>
    <lineage>
        <taxon>Bacteria</taxon>
        <taxon>Pseudomonadati</taxon>
        <taxon>Pseudomonadota</taxon>
        <taxon>Gammaproteobacteria</taxon>
        <taxon>Oceanospirillales</taxon>
        <taxon>Halomonadaceae</taxon>
        <taxon>Modicisalibacter</taxon>
    </lineage>
</organism>
<dbReference type="InterPro" id="IPR003660">
    <property type="entry name" value="HAMP_dom"/>
</dbReference>
<dbReference type="GO" id="GO:0005524">
    <property type="term" value="F:ATP binding"/>
    <property type="evidence" value="ECO:0007669"/>
    <property type="project" value="UniProtKB-KW"/>
</dbReference>
<evidence type="ECO:0000256" key="6">
    <source>
        <dbReference type="ARBA" id="ARBA00022553"/>
    </source>
</evidence>
<reference evidence="19" key="1">
    <citation type="journal article" date="2019" name="Int. J. Syst. Evol. Microbiol.">
        <title>The Global Catalogue of Microorganisms (GCM) 10K type strain sequencing project: providing services to taxonomists for standard genome sequencing and annotation.</title>
        <authorList>
            <consortium name="The Broad Institute Genomics Platform"/>
            <consortium name="The Broad Institute Genome Sequencing Center for Infectious Disease"/>
            <person name="Wu L."/>
            <person name="Ma J."/>
        </authorList>
    </citation>
    <scope>NUCLEOTIDE SEQUENCE [LARGE SCALE GENOMIC DNA]</scope>
    <source>
        <strain evidence="19">JCM 18472</strain>
    </source>
</reference>
<keyword evidence="11 18" id="KW-0067">ATP-binding</keyword>
<dbReference type="PANTHER" id="PTHR44936">
    <property type="entry name" value="SENSOR PROTEIN CREC"/>
    <property type="match status" value="1"/>
</dbReference>
<keyword evidence="19" id="KW-1185">Reference proteome</keyword>
<evidence type="ECO:0000313" key="18">
    <source>
        <dbReference type="EMBL" id="GAA5178124.1"/>
    </source>
</evidence>
<keyword evidence="14 15" id="KW-0472">Membrane</keyword>
<dbReference type="PRINTS" id="PR00344">
    <property type="entry name" value="BCTRLSENSOR"/>
</dbReference>
<sequence>MRPRTLRGRFVLIMLLGVLGAQVTSYSLWSWQQDRERLAQLDSLSRNLAESLAATVRYFRSLPYEYRHIVLDQLRDMGGTRFFVSVNDHRIALEPTDGGRARELVAGNLREGLERKLGRRELYIGFSQPEDLKVFNNEVPLTELPAHWANHSLAMAPLSTPILVVQMPLEADSWLYVATTLPIAGLLDGPTWFSGDRLFVSLAVLLTVVGLALLGIRWLTRPLSVLARAARQLGDDLESPPLAERGPRELRDTAAAFNRMSERIRRQVDERERLFSAISHDLKTPITRLRLRAEMLADSRQREAFVRTLDELDQLVKGALASVKGLDLHERTEPVDLDALVAALVDELAIFGETIGVQGSAGMIEAKPLALKRCLGNLLENAVFYGERVEVSLDREAGMAQVTFSDDGPGIPVDQRERVFEPFVRLEPSRSRHTGGSGLGLSIARHIAHAHGGDIGLDQAPAGGLRVVLRLPC</sequence>
<dbReference type="InterPro" id="IPR036890">
    <property type="entry name" value="HATPase_C_sf"/>
</dbReference>
<dbReference type="InterPro" id="IPR050980">
    <property type="entry name" value="2C_sensor_his_kinase"/>
</dbReference>
<dbReference type="SMART" id="SM00304">
    <property type="entry name" value="HAMP"/>
    <property type="match status" value="1"/>
</dbReference>
<comment type="catalytic activity">
    <reaction evidence="1">
        <text>ATP + protein L-histidine = ADP + protein N-phospho-L-histidine.</text>
        <dbReference type="EC" id="2.7.13.3"/>
    </reaction>
</comment>
<proteinExistence type="predicted"/>
<keyword evidence="8 15" id="KW-0812">Transmembrane</keyword>
<evidence type="ECO:0000313" key="19">
    <source>
        <dbReference type="Proteomes" id="UP001500074"/>
    </source>
</evidence>
<keyword evidence="12 15" id="KW-1133">Transmembrane helix</keyword>
<evidence type="ECO:0000256" key="5">
    <source>
        <dbReference type="ARBA" id="ARBA00022519"/>
    </source>
</evidence>
<evidence type="ECO:0000256" key="8">
    <source>
        <dbReference type="ARBA" id="ARBA00022692"/>
    </source>
</evidence>
<evidence type="ECO:0000256" key="7">
    <source>
        <dbReference type="ARBA" id="ARBA00022679"/>
    </source>
</evidence>
<keyword evidence="6" id="KW-0597">Phosphoprotein</keyword>
<evidence type="ECO:0000256" key="12">
    <source>
        <dbReference type="ARBA" id="ARBA00022989"/>
    </source>
</evidence>
<dbReference type="CDD" id="cd00075">
    <property type="entry name" value="HATPase"/>
    <property type="match status" value="1"/>
</dbReference>
<dbReference type="Pfam" id="PF02518">
    <property type="entry name" value="HATPase_c"/>
    <property type="match status" value="1"/>
</dbReference>
<dbReference type="Proteomes" id="UP001500074">
    <property type="component" value="Unassembled WGS sequence"/>
</dbReference>
<keyword evidence="7" id="KW-0808">Transferase</keyword>
<dbReference type="InterPro" id="IPR036097">
    <property type="entry name" value="HisK_dim/P_sf"/>
</dbReference>
<keyword evidence="5" id="KW-0997">Cell inner membrane</keyword>
<dbReference type="InterPro" id="IPR003661">
    <property type="entry name" value="HisK_dim/P_dom"/>
</dbReference>
<evidence type="ECO:0000256" key="2">
    <source>
        <dbReference type="ARBA" id="ARBA00004429"/>
    </source>
</evidence>
<protein>
    <recommendedName>
        <fullName evidence="3">histidine kinase</fullName>
        <ecNumber evidence="3">2.7.13.3</ecNumber>
    </recommendedName>
</protein>
<keyword evidence="9" id="KW-0547">Nucleotide-binding</keyword>
<dbReference type="CDD" id="cd06225">
    <property type="entry name" value="HAMP"/>
    <property type="match status" value="1"/>
</dbReference>
<dbReference type="Pfam" id="PF00672">
    <property type="entry name" value="HAMP"/>
    <property type="match status" value="1"/>
</dbReference>
<comment type="subcellular location">
    <subcellularLocation>
        <location evidence="2">Cell inner membrane</location>
        <topology evidence="2">Multi-pass membrane protein</topology>
    </subcellularLocation>
</comment>
<evidence type="ECO:0000259" key="16">
    <source>
        <dbReference type="PROSITE" id="PS50109"/>
    </source>
</evidence>
<dbReference type="Gene3D" id="3.30.565.10">
    <property type="entry name" value="Histidine kinase-like ATPase, C-terminal domain"/>
    <property type="match status" value="1"/>
</dbReference>
<dbReference type="SMART" id="SM00388">
    <property type="entry name" value="HisKA"/>
    <property type="match status" value="1"/>
</dbReference>
<dbReference type="InterPro" id="IPR003594">
    <property type="entry name" value="HATPase_dom"/>
</dbReference>
<dbReference type="SUPFAM" id="SSF55874">
    <property type="entry name" value="ATPase domain of HSP90 chaperone/DNA topoisomerase II/histidine kinase"/>
    <property type="match status" value="1"/>
</dbReference>
<dbReference type="EMBL" id="BAABKI010000028">
    <property type="protein sequence ID" value="GAA5178124.1"/>
    <property type="molecule type" value="Genomic_DNA"/>
</dbReference>
<comment type="caution">
    <text evidence="18">The sequence shown here is derived from an EMBL/GenBank/DDBJ whole genome shotgun (WGS) entry which is preliminary data.</text>
</comment>
<evidence type="ECO:0000259" key="17">
    <source>
        <dbReference type="PROSITE" id="PS50885"/>
    </source>
</evidence>
<feature type="transmembrane region" description="Helical" evidence="15">
    <location>
        <begin position="198"/>
        <end position="219"/>
    </location>
</feature>
<dbReference type="PANTHER" id="PTHR44936:SF5">
    <property type="entry name" value="SENSOR HISTIDINE KINASE ENVZ"/>
    <property type="match status" value="1"/>
</dbReference>
<dbReference type="InterPro" id="IPR005467">
    <property type="entry name" value="His_kinase_dom"/>
</dbReference>
<dbReference type="EC" id="2.7.13.3" evidence="3"/>
<keyword evidence="13" id="KW-0902">Two-component regulatory system</keyword>
<evidence type="ECO:0000256" key="1">
    <source>
        <dbReference type="ARBA" id="ARBA00000085"/>
    </source>
</evidence>
<dbReference type="PROSITE" id="PS50885">
    <property type="entry name" value="HAMP"/>
    <property type="match status" value="1"/>
</dbReference>
<evidence type="ECO:0000256" key="13">
    <source>
        <dbReference type="ARBA" id="ARBA00023012"/>
    </source>
</evidence>
<feature type="domain" description="HAMP" evidence="17">
    <location>
        <begin position="217"/>
        <end position="269"/>
    </location>
</feature>
<dbReference type="PROSITE" id="PS50109">
    <property type="entry name" value="HIS_KIN"/>
    <property type="match status" value="1"/>
</dbReference>
<evidence type="ECO:0000256" key="4">
    <source>
        <dbReference type="ARBA" id="ARBA00022475"/>
    </source>
</evidence>
<evidence type="ECO:0000256" key="3">
    <source>
        <dbReference type="ARBA" id="ARBA00012438"/>
    </source>
</evidence>
<evidence type="ECO:0000256" key="15">
    <source>
        <dbReference type="SAM" id="Phobius"/>
    </source>
</evidence>
<evidence type="ECO:0000256" key="9">
    <source>
        <dbReference type="ARBA" id="ARBA00022741"/>
    </source>
</evidence>
<dbReference type="Pfam" id="PF00512">
    <property type="entry name" value="HisKA"/>
    <property type="match status" value="1"/>
</dbReference>
<gene>
    <name evidence="18" type="ORF">GCM10023342_27780</name>
</gene>
<keyword evidence="10" id="KW-0418">Kinase</keyword>
<dbReference type="SMART" id="SM00387">
    <property type="entry name" value="HATPase_c"/>
    <property type="match status" value="1"/>
</dbReference>
<dbReference type="CDD" id="cd00082">
    <property type="entry name" value="HisKA"/>
    <property type="match status" value="1"/>
</dbReference>
<dbReference type="InterPro" id="IPR004358">
    <property type="entry name" value="Sig_transdc_His_kin-like_C"/>
</dbReference>
<evidence type="ECO:0000256" key="11">
    <source>
        <dbReference type="ARBA" id="ARBA00022840"/>
    </source>
</evidence>
<name>A0ABP9RI09_9GAMM</name>
<keyword evidence="4" id="KW-1003">Cell membrane</keyword>
<feature type="domain" description="Histidine kinase" evidence="16">
    <location>
        <begin position="277"/>
        <end position="473"/>
    </location>
</feature>
<evidence type="ECO:0000256" key="10">
    <source>
        <dbReference type="ARBA" id="ARBA00022777"/>
    </source>
</evidence>
<accession>A0ABP9RI09</accession>
<dbReference type="Gene3D" id="1.10.287.130">
    <property type="match status" value="1"/>
</dbReference>